<sequence>MPSSDADQTSTISFLISNKKTRLLVIDGYIYQQNKSTAKVSYWLCEIELCNAGVYLNSDDQFLKYAENPHTHIPVPERLEISQDVDKILFILFYALYFIRSNLSPCSFYNSNIHDNQQHSSTTEHGTYSCNKPKIIKKSTSTCARKYVSASKKQPET</sequence>
<evidence type="ECO:0000313" key="5">
    <source>
        <dbReference type="EMBL" id="CAF4446461.1"/>
    </source>
</evidence>
<dbReference type="Pfam" id="PF04500">
    <property type="entry name" value="FLYWCH"/>
    <property type="match status" value="1"/>
</dbReference>
<name>A0A820S0M1_9BILA</name>
<reference evidence="5" key="1">
    <citation type="submission" date="2021-02" db="EMBL/GenBank/DDBJ databases">
        <authorList>
            <person name="Nowell W R."/>
        </authorList>
    </citation>
    <scope>NUCLEOTIDE SEQUENCE</scope>
</reference>
<evidence type="ECO:0000256" key="3">
    <source>
        <dbReference type="ARBA" id="ARBA00022833"/>
    </source>
</evidence>
<proteinExistence type="predicted"/>
<dbReference type="GO" id="GO:0008270">
    <property type="term" value="F:zinc ion binding"/>
    <property type="evidence" value="ECO:0007669"/>
    <property type="project" value="UniProtKB-KW"/>
</dbReference>
<evidence type="ECO:0000313" key="6">
    <source>
        <dbReference type="Proteomes" id="UP000663848"/>
    </source>
</evidence>
<feature type="domain" description="FLYWCH-type" evidence="4">
    <location>
        <begin position="14"/>
        <end position="72"/>
    </location>
</feature>
<dbReference type="AlphaFoldDB" id="A0A820S0M1"/>
<dbReference type="Gene3D" id="2.20.25.240">
    <property type="match status" value="1"/>
</dbReference>
<keyword evidence="3" id="KW-0862">Zinc</keyword>
<accession>A0A820S0M1</accession>
<keyword evidence="1" id="KW-0479">Metal-binding</keyword>
<dbReference type="InterPro" id="IPR007588">
    <property type="entry name" value="Znf_FLYWCH"/>
</dbReference>
<organism evidence="5 6">
    <name type="scientific">Rotaria socialis</name>
    <dbReference type="NCBI Taxonomy" id="392032"/>
    <lineage>
        <taxon>Eukaryota</taxon>
        <taxon>Metazoa</taxon>
        <taxon>Spiralia</taxon>
        <taxon>Gnathifera</taxon>
        <taxon>Rotifera</taxon>
        <taxon>Eurotatoria</taxon>
        <taxon>Bdelloidea</taxon>
        <taxon>Philodinida</taxon>
        <taxon>Philodinidae</taxon>
        <taxon>Rotaria</taxon>
    </lineage>
</organism>
<keyword evidence="2" id="KW-0863">Zinc-finger</keyword>
<evidence type="ECO:0000256" key="2">
    <source>
        <dbReference type="ARBA" id="ARBA00022771"/>
    </source>
</evidence>
<evidence type="ECO:0000256" key="1">
    <source>
        <dbReference type="ARBA" id="ARBA00022723"/>
    </source>
</evidence>
<evidence type="ECO:0000259" key="4">
    <source>
        <dbReference type="Pfam" id="PF04500"/>
    </source>
</evidence>
<dbReference type="Proteomes" id="UP000663848">
    <property type="component" value="Unassembled WGS sequence"/>
</dbReference>
<gene>
    <name evidence="5" type="ORF">QYT958_LOCUS330</name>
</gene>
<comment type="caution">
    <text evidence="5">The sequence shown here is derived from an EMBL/GenBank/DDBJ whole genome shotgun (WGS) entry which is preliminary data.</text>
</comment>
<protein>
    <recommendedName>
        <fullName evidence="4">FLYWCH-type domain-containing protein</fullName>
    </recommendedName>
</protein>
<dbReference type="EMBL" id="CAJOBR010000014">
    <property type="protein sequence ID" value="CAF4446461.1"/>
    <property type="molecule type" value="Genomic_DNA"/>
</dbReference>